<accession>A0AA39L237</accession>
<reference evidence="7" key="2">
    <citation type="submission" date="2023-03" db="EMBL/GenBank/DDBJ databases">
        <authorList>
            <person name="Inwood S.N."/>
            <person name="Skelly J.G."/>
            <person name="Guhlin J."/>
            <person name="Harrop T.W.R."/>
            <person name="Goldson S.G."/>
            <person name="Dearden P.K."/>
        </authorList>
    </citation>
    <scope>NUCLEOTIDE SEQUENCE</scope>
    <source>
        <strain evidence="7">Lincoln</strain>
        <tissue evidence="7">Whole body</tissue>
    </source>
</reference>
<protein>
    <recommendedName>
        <fullName evidence="9">Transmembrane protein 234</fullName>
    </recommendedName>
</protein>
<dbReference type="AlphaFoldDB" id="A0AA39L237"/>
<evidence type="ECO:0000256" key="6">
    <source>
        <dbReference type="SAM" id="Phobius"/>
    </source>
</evidence>
<organism evidence="7 8">
    <name type="scientific">Microctonus hyperodae</name>
    <name type="common">Parasitoid wasp</name>
    <dbReference type="NCBI Taxonomy" id="165561"/>
    <lineage>
        <taxon>Eukaryota</taxon>
        <taxon>Metazoa</taxon>
        <taxon>Ecdysozoa</taxon>
        <taxon>Arthropoda</taxon>
        <taxon>Hexapoda</taxon>
        <taxon>Insecta</taxon>
        <taxon>Pterygota</taxon>
        <taxon>Neoptera</taxon>
        <taxon>Endopterygota</taxon>
        <taxon>Hymenoptera</taxon>
        <taxon>Apocrita</taxon>
        <taxon>Ichneumonoidea</taxon>
        <taxon>Braconidae</taxon>
        <taxon>Euphorinae</taxon>
        <taxon>Microctonus</taxon>
    </lineage>
</organism>
<comment type="caution">
    <text evidence="7">The sequence shown here is derived from an EMBL/GenBank/DDBJ whole genome shotgun (WGS) entry which is preliminary data.</text>
</comment>
<feature type="transmembrane region" description="Helical" evidence="6">
    <location>
        <begin position="91"/>
        <end position="112"/>
    </location>
</feature>
<evidence type="ECO:0000256" key="4">
    <source>
        <dbReference type="ARBA" id="ARBA00022989"/>
    </source>
</evidence>
<evidence type="ECO:0000313" key="8">
    <source>
        <dbReference type="Proteomes" id="UP001168972"/>
    </source>
</evidence>
<reference evidence="7" key="1">
    <citation type="journal article" date="2023" name="bioRxiv">
        <title>Scaffold-level genome assemblies of two parasitoid biocontrol wasps reveal the parthenogenesis mechanism and an associated novel virus.</title>
        <authorList>
            <person name="Inwood S."/>
            <person name="Skelly J."/>
            <person name="Guhlin J."/>
            <person name="Harrop T."/>
            <person name="Goldson S."/>
            <person name="Dearden P."/>
        </authorList>
    </citation>
    <scope>NUCLEOTIDE SEQUENCE</scope>
    <source>
        <strain evidence="7">Lincoln</strain>
        <tissue evidence="7">Whole body</tissue>
    </source>
</reference>
<gene>
    <name evidence="7" type="ORF">PV327_000222</name>
</gene>
<evidence type="ECO:0000256" key="5">
    <source>
        <dbReference type="ARBA" id="ARBA00023136"/>
    </source>
</evidence>
<dbReference type="Gene3D" id="1.10.3730.20">
    <property type="match status" value="1"/>
</dbReference>
<dbReference type="SUPFAM" id="SSF103481">
    <property type="entry name" value="Multidrug resistance efflux transporter EmrE"/>
    <property type="match status" value="1"/>
</dbReference>
<evidence type="ECO:0008006" key="9">
    <source>
        <dbReference type="Google" id="ProtNLM"/>
    </source>
</evidence>
<keyword evidence="4 6" id="KW-1133">Transmembrane helix</keyword>
<evidence type="ECO:0000256" key="1">
    <source>
        <dbReference type="ARBA" id="ARBA00004141"/>
    </source>
</evidence>
<dbReference type="InterPro" id="IPR037185">
    <property type="entry name" value="EmrE-like"/>
</dbReference>
<keyword evidence="8" id="KW-1185">Reference proteome</keyword>
<dbReference type="PANTHER" id="PTHR28668">
    <property type="entry name" value="TRANSMEMBRANE PROTEIN 234"/>
    <property type="match status" value="1"/>
</dbReference>
<dbReference type="InterPro" id="IPR018908">
    <property type="entry name" value="TMEM234"/>
</dbReference>
<feature type="transmembrane region" description="Helical" evidence="6">
    <location>
        <begin position="17"/>
        <end position="36"/>
    </location>
</feature>
<dbReference type="PANTHER" id="PTHR28668:SF1">
    <property type="entry name" value="TRANSMEMBRANE PROTEIN 234"/>
    <property type="match status" value="1"/>
</dbReference>
<evidence type="ECO:0000256" key="2">
    <source>
        <dbReference type="ARBA" id="ARBA00005977"/>
    </source>
</evidence>
<evidence type="ECO:0000256" key="3">
    <source>
        <dbReference type="ARBA" id="ARBA00022692"/>
    </source>
</evidence>
<dbReference type="GO" id="GO:0016020">
    <property type="term" value="C:membrane"/>
    <property type="evidence" value="ECO:0007669"/>
    <property type="project" value="UniProtKB-SubCell"/>
</dbReference>
<keyword evidence="3 6" id="KW-0812">Transmembrane</keyword>
<dbReference type="Proteomes" id="UP001168972">
    <property type="component" value="Unassembled WGS sequence"/>
</dbReference>
<feature type="transmembrane region" description="Helical" evidence="6">
    <location>
        <begin position="124"/>
        <end position="143"/>
    </location>
</feature>
<proteinExistence type="inferred from homology"/>
<keyword evidence="5 6" id="KW-0472">Membrane</keyword>
<comment type="similarity">
    <text evidence="2">Belongs to the TMEM234 family.</text>
</comment>
<dbReference type="EMBL" id="JAQQBR010000001">
    <property type="protein sequence ID" value="KAK0182051.1"/>
    <property type="molecule type" value="Genomic_DNA"/>
</dbReference>
<name>A0AA39L237_MICHY</name>
<sequence>MNDHQEEYLPVKHDQRSAVICSIIVAVLWGLTNPLIKKGADGMDTVVASTIVSKFFKQILFLVKRWQYLLPFLLNQCGSVLYVSNLGNSDLSLIVPVTNGLTFAFTAITGWISKEEKLPKNVYTGMFLIFFGSVLCCLEKFTIV</sequence>
<dbReference type="Pfam" id="PF10639">
    <property type="entry name" value="TMEM234"/>
    <property type="match status" value="1"/>
</dbReference>
<comment type="subcellular location">
    <subcellularLocation>
        <location evidence="1">Membrane</location>
        <topology evidence="1">Multi-pass membrane protein</topology>
    </subcellularLocation>
</comment>
<evidence type="ECO:0000313" key="7">
    <source>
        <dbReference type="EMBL" id="KAK0182051.1"/>
    </source>
</evidence>